<dbReference type="Proteomes" id="UP000004263">
    <property type="component" value="Unassembled WGS sequence"/>
</dbReference>
<dbReference type="InterPro" id="IPR036653">
    <property type="entry name" value="CinA-like_C"/>
</dbReference>
<dbReference type="RefSeq" id="WP_007018927.1">
    <property type="nucleotide sequence ID" value="NZ_CH724119.1"/>
</dbReference>
<dbReference type="OrthoDB" id="9801454at2"/>
<reference evidence="2 3" key="1">
    <citation type="submission" date="2006-03" db="EMBL/GenBank/DDBJ databases">
        <authorList>
            <person name="Pinhassi J."/>
            <person name="Pedros-Alio C."/>
            <person name="Ferriera S."/>
            <person name="Johnson J."/>
            <person name="Kravitz S."/>
            <person name="Halpern A."/>
            <person name="Remington K."/>
            <person name="Beeson K."/>
            <person name="Tran B."/>
            <person name="Rogers Y.-H."/>
            <person name="Friedman R."/>
            <person name="Venter J.C."/>
        </authorList>
    </citation>
    <scope>NUCLEOTIDE SEQUENCE [LARGE SCALE GENOMIC DNA]</scope>
    <source>
        <strain evidence="2 3">RED65</strain>
    </source>
</reference>
<evidence type="ECO:0000313" key="3">
    <source>
        <dbReference type="Proteomes" id="UP000004263"/>
    </source>
</evidence>
<dbReference type="Pfam" id="PF02464">
    <property type="entry name" value="CinA"/>
    <property type="match status" value="1"/>
</dbReference>
<dbReference type="HOGENOM" id="CLU_030805_1_1_6"/>
<comment type="caution">
    <text evidence="2">The sequence shown here is derived from an EMBL/GenBank/DDBJ whole genome shotgun (WGS) entry which is preliminary data.</text>
</comment>
<dbReference type="Gene3D" id="3.90.950.20">
    <property type="entry name" value="CinA-like"/>
    <property type="match status" value="1"/>
</dbReference>
<evidence type="ECO:0000259" key="1">
    <source>
        <dbReference type="Pfam" id="PF02464"/>
    </source>
</evidence>
<organism evidence="2 3">
    <name type="scientific">Bermanella marisrubri</name>
    <dbReference type="NCBI Taxonomy" id="207949"/>
    <lineage>
        <taxon>Bacteria</taxon>
        <taxon>Pseudomonadati</taxon>
        <taxon>Pseudomonadota</taxon>
        <taxon>Gammaproteobacteria</taxon>
        <taxon>Oceanospirillales</taxon>
        <taxon>Oceanospirillaceae</taxon>
        <taxon>Bermanella</taxon>
    </lineage>
</organism>
<proteinExistence type="predicted"/>
<evidence type="ECO:0000313" key="2">
    <source>
        <dbReference type="EMBL" id="EAT11186.1"/>
    </source>
</evidence>
<name>Q1MYV5_9GAMM</name>
<dbReference type="STRING" id="207949.RED65_07874"/>
<dbReference type="NCBIfam" id="TIGR00199">
    <property type="entry name" value="PncC_domain"/>
    <property type="match status" value="1"/>
</dbReference>
<sequence length="165" mass="17507">MDWQQNHVAQLAQLCLSKQLMIATAESCTGGLVSACITEMAGSSQWFDRGFVTYSNEAKMTELNVLAKTLDTYGAVSEETALEMAEGAVKNSNANLAVSISGVAGPGGGSAEKPVGMVCFSVSSPHGSRAETQYFDGDRHQVRQAACAHALQMMIDEALKEKVIN</sequence>
<dbReference type="InterPro" id="IPR008136">
    <property type="entry name" value="CinA_C"/>
</dbReference>
<dbReference type="SUPFAM" id="SSF142433">
    <property type="entry name" value="CinA-like"/>
    <property type="match status" value="1"/>
</dbReference>
<feature type="domain" description="CinA C-terminal" evidence="1">
    <location>
        <begin position="7"/>
        <end position="155"/>
    </location>
</feature>
<keyword evidence="3" id="KW-1185">Reference proteome</keyword>
<gene>
    <name evidence="2" type="ORF">RED65_07874</name>
</gene>
<protein>
    <submittedName>
        <fullName evidence="2">CinA, C-terminal</fullName>
    </submittedName>
</protein>
<dbReference type="EMBL" id="AAQH01000022">
    <property type="protein sequence ID" value="EAT11186.1"/>
    <property type="molecule type" value="Genomic_DNA"/>
</dbReference>
<accession>Q1MYV5</accession>
<dbReference type="AlphaFoldDB" id="Q1MYV5"/>